<reference evidence="2 3" key="1">
    <citation type="submission" date="2024-02" db="EMBL/GenBank/DDBJ databases">
        <authorList>
            <person name="Nijsse B."/>
            <person name="Sprong H."/>
        </authorList>
    </citation>
    <scope>NUCLEOTIDE SEQUENCE [LARGE SCALE GENOMIC DNA]</scope>
    <source>
        <strain evidence="2">OB144</strain>
    </source>
</reference>
<protein>
    <submittedName>
        <fullName evidence="2">G protein gamma domain-containing protein</fullName>
    </submittedName>
</protein>
<dbReference type="EMBL" id="OZ018776">
    <property type="protein sequence ID" value="CAK9121664.1"/>
    <property type="molecule type" value="Genomic_DNA"/>
</dbReference>
<sequence>MSKNEDITNELINTTAIRRLPSFDPMLKRPNIITKQLFTLTSPNHDEQEESELSGDDKRCNPSYCELL</sequence>
<accession>A0ABP0T6C4</accession>
<gene>
    <name evidence="2" type="ORF">OB144RH_07750</name>
</gene>
<feature type="region of interest" description="Disordered" evidence="1">
    <location>
        <begin position="39"/>
        <end position="58"/>
    </location>
</feature>
<keyword evidence="3" id="KW-1185">Reference proteome</keyword>
<proteinExistence type="predicted"/>
<evidence type="ECO:0000256" key="1">
    <source>
        <dbReference type="SAM" id="MobiDB-lite"/>
    </source>
</evidence>
<dbReference type="RefSeq" id="WP_010422084.1">
    <property type="nucleotide sequence ID" value="NZ_OY974080.1"/>
</dbReference>
<dbReference type="Proteomes" id="UP001642485">
    <property type="component" value="Chromosome"/>
</dbReference>
<name>A0ABP0T6C4_RICHE</name>
<organism evidence="2 3">
    <name type="scientific">Rickettsia helvetica</name>
    <dbReference type="NCBI Taxonomy" id="35789"/>
    <lineage>
        <taxon>Bacteria</taxon>
        <taxon>Pseudomonadati</taxon>
        <taxon>Pseudomonadota</taxon>
        <taxon>Alphaproteobacteria</taxon>
        <taxon>Rickettsiales</taxon>
        <taxon>Rickettsiaceae</taxon>
        <taxon>Rickettsieae</taxon>
        <taxon>Rickettsia</taxon>
        <taxon>spotted fever group</taxon>
    </lineage>
</organism>
<evidence type="ECO:0000313" key="2">
    <source>
        <dbReference type="EMBL" id="CAK9121664.1"/>
    </source>
</evidence>
<evidence type="ECO:0000313" key="3">
    <source>
        <dbReference type="Proteomes" id="UP001642485"/>
    </source>
</evidence>